<protein>
    <submittedName>
        <fullName evidence="2">Methoxymalonate biosynthesis protein</fullName>
    </submittedName>
</protein>
<dbReference type="InterPro" id="IPR009081">
    <property type="entry name" value="PP-bd_ACP"/>
</dbReference>
<reference evidence="2 3" key="1">
    <citation type="submission" date="2018-05" db="EMBL/GenBank/DDBJ databases">
        <title>Evolution of GPA BGCs.</title>
        <authorList>
            <person name="Waglechner N."/>
            <person name="Wright G.D."/>
        </authorList>
    </citation>
    <scope>NUCLEOTIDE SEQUENCE [LARGE SCALE GENOMIC DNA]</scope>
    <source>
        <strain evidence="2 3">A82846</strain>
    </source>
</reference>
<evidence type="ECO:0000313" key="3">
    <source>
        <dbReference type="Proteomes" id="UP000287547"/>
    </source>
</evidence>
<dbReference type="EMBL" id="QHKI01000001">
    <property type="protein sequence ID" value="RSM91589.1"/>
    <property type="molecule type" value="Genomic_DNA"/>
</dbReference>
<dbReference type="PROSITE" id="PS50075">
    <property type="entry name" value="CARRIER"/>
    <property type="match status" value="1"/>
</dbReference>
<sequence>MRSVGGQGESGRTRPEVRHGILRARRHTVNTQTIEANLVEFLEQRTKSPVGTDVDLFAAGLVSSLFALELVTHLESTFGVEVSSDELKLDNFRTVDAMTALVTRLRGGGDA</sequence>
<accession>A0A428ZU31</accession>
<dbReference type="SUPFAM" id="SSF47336">
    <property type="entry name" value="ACP-like"/>
    <property type="match status" value="1"/>
</dbReference>
<dbReference type="Pfam" id="PF00550">
    <property type="entry name" value="PP-binding"/>
    <property type="match status" value="1"/>
</dbReference>
<organism evidence="2 3">
    <name type="scientific">Kibdelosporangium aridum</name>
    <dbReference type="NCBI Taxonomy" id="2030"/>
    <lineage>
        <taxon>Bacteria</taxon>
        <taxon>Bacillati</taxon>
        <taxon>Actinomycetota</taxon>
        <taxon>Actinomycetes</taxon>
        <taxon>Pseudonocardiales</taxon>
        <taxon>Pseudonocardiaceae</taxon>
        <taxon>Kibdelosporangium</taxon>
    </lineage>
</organism>
<dbReference type="OrthoDB" id="677810at2"/>
<dbReference type="InterPro" id="IPR036736">
    <property type="entry name" value="ACP-like_sf"/>
</dbReference>
<evidence type="ECO:0000259" key="1">
    <source>
        <dbReference type="PROSITE" id="PS50075"/>
    </source>
</evidence>
<feature type="domain" description="Carrier" evidence="1">
    <location>
        <begin position="28"/>
        <end position="106"/>
    </location>
</feature>
<dbReference type="Gene3D" id="1.10.1200.10">
    <property type="entry name" value="ACP-like"/>
    <property type="match status" value="1"/>
</dbReference>
<gene>
    <name evidence="2" type="ORF">DMH04_00925</name>
</gene>
<dbReference type="AlphaFoldDB" id="A0A428ZU31"/>
<name>A0A428ZU31_KIBAR</name>
<proteinExistence type="predicted"/>
<dbReference type="Proteomes" id="UP000287547">
    <property type="component" value="Unassembled WGS sequence"/>
</dbReference>
<comment type="caution">
    <text evidence="2">The sequence shown here is derived from an EMBL/GenBank/DDBJ whole genome shotgun (WGS) entry which is preliminary data.</text>
</comment>
<evidence type="ECO:0000313" key="2">
    <source>
        <dbReference type="EMBL" id="RSM91589.1"/>
    </source>
</evidence>